<keyword evidence="4" id="KW-0808">Transferase</keyword>
<evidence type="ECO:0000313" key="5">
    <source>
        <dbReference type="Proteomes" id="UP000095009"/>
    </source>
</evidence>
<dbReference type="PANTHER" id="PTHR22603:SF93">
    <property type="entry name" value="RE24176P"/>
    <property type="match status" value="1"/>
</dbReference>
<accession>A0A1E3PJ68</accession>
<dbReference type="InterPro" id="IPR011009">
    <property type="entry name" value="Kinase-like_dom_sf"/>
</dbReference>
<dbReference type="EMBL" id="KV454410">
    <property type="protein sequence ID" value="ODQ65340.1"/>
    <property type="molecule type" value="Genomic_DNA"/>
</dbReference>
<dbReference type="Pfam" id="PF01633">
    <property type="entry name" value="Choline_kinase"/>
    <property type="match status" value="1"/>
</dbReference>
<dbReference type="SUPFAM" id="SSF56112">
    <property type="entry name" value="Protein kinase-like (PK-like)"/>
    <property type="match status" value="1"/>
</dbReference>
<dbReference type="GO" id="GO:0006646">
    <property type="term" value="P:phosphatidylethanolamine biosynthetic process"/>
    <property type="evidence" value="ECO:0007669"/>
    <property type="project" value="TreeGrafter"/>
</dbReference>
<organism evidence="4 5">
    <name type="scientific">Nadsonia fulvescens var. elongata DSM 6958</name>
    <dbReference type="NCBI Taxonomy" id="857566"/>
    <lineage>
        <taxon>Eukaryota</taxon>
        <taxon>Fungi</taxon>
        <taxon>Dikarya</taxon>
        <taxon>Ascomycota</taxon>
        <taxon>Saccharomycotina</taxon>
        <taxon>Dipodascomycetes</taxon>
        <taxon>Dipodascales</taxon>
        <taxon>Dipodascales incertae sedis</taxon>
        <taxon>Nadsonia</taxon>
    </lineage>
</organism>
<dbReference type="Gene3D" id="3.90.1200.10">
    <property type="match status" value="1"/>
</dbReference>
<dbReference type="GO" id="GO:0004305">
    <property type="term" value="F:ethanolamine kinase activity"/>
    <property type="evidence" value="ECO:0007669"/>
    <property type="project" value="TreeGrafter"/>
</dbReference>
<reference evidence="4 5" key="1">
    <citation type="journal article" date="2016" name="Proc. Natl. Acad. Sci. U.S.A.">
        <title>Comparative genomics of biotechnologically important yeasts.</title>
        <authorList>
            <person name="Riley R."/>
            <person name="Haridas S."/>
            <person name="Wolfe K.H."/>
            <person name="Lopes M.R."/>
            <person name="Hittinger C.T."/>
            <person name="Goeker M."/>
            <person name="Salamov A.A."/>
            <person name="Wisecaver J.H."/>
            <person name="Long T.M."/>
            <person name="Calvey C.H."/>
            <person name="Aerts A.L."/>
            <person name="Barry K.W."/>
            <person name="Choi C."/>
            <person name="Clum A."/>
            <person name="Coughlan A.Y."/>
            <person name="Deshpande S."/>
            <person name="Douglass A.P."/>
            <person name="Hanson S.J."/>
            <person name="Klenk H.-P."/>
            <person name="LaButti K.M."/>
            <person name="Lapidus A."/>
            <person name="Lindquist E.A."/>
            <person name="Lipzen A.M."/>
            <person name="Meier-Kolthoff J.P."/>
            <person name="Ohm R.A."/>
            <person name="Otillar R.P."/>
            <person name="Pangilinan J.L."/>
            <person name="Peng Y."/>
            <person name="Rokas A."/>
            <person name="Rosa C.A."/>
            <person name="Scheuner C."/>
            <person name="Sibirny A.A."/>
            <person name="Slot J.C."/>
            <person name="Stielow J.B."/>
            <person name="Sun H."/>
            <person name="Kurtzman C.P."/>
            <person name="Blackwell M."/>
            <person name="Grigoriev I.V."/>
            <person name="Jeffries T.W."/>
        </authorList>
    </citation>
    <scope>NUCLEOTIDE SEQUENCE [LARGE SCALE GENOMIC DNA]</scope>
    <source>
        <strain evidence="4 5">DSM 6958</strain>
    </source>
</reference>
<dbReference type="Proteomes" id="UP000095009">
    <property type="component" value="Unassembled WGS sequence"/>
</dbReference>
<gene>
    <name evidence="4" type="ORF">NADFUDRAFT_25626</name>
</gene>
<dbReference type="Pfam" id="PF04428">
    <property type="entry name" value="Choline_kin_N"/>
    <property type="match status" value="1"/>
</dbReference>
<dbReference type="STRING" id="857566.A0A1E3PJ68"/>
<dbReference type="GO" id="GO:0005737">
    <property type="term" value="C:cytoplasm"/>
    <property type="evidence" value="ECO:0007669"/>
    <property type="project" value="TreeGrafter"/>
</dbReference>
<dbReference type="CDD" id="cd05157">
    <property type="entry name" value="ETNK_euk"/>
    <property type="match status" value="1"/>
</dbReference>
<feature type="region of interest" description="Disordered" evidence="2">
    <location>
        <begin position="1"/>
        <end position="34"/>
    </location>
</feature>
<comment type="similarity">
    <text evidence="1">Belongs to the choline/ethanolamine kinase family.</text>
</comment>
<name>A0A1E3PJ68_9ASCO</name>
<sequence>MPLVSPHLVTRRSSARSIRPPLHRADSSGREDEDEIPGCNIFLDNRLPVDYFKQDVLRLIHVLKIPRWKMVDASMASQIITNRISGALTNAVYSVTPPPQLKEIIRLTETNDKFATKVLKLPPKLLLRVYGSQVNHLINREKELAVIARLTRKQIGPRLLGTFQNGRFEQFFDARTLGKDDLRDPETSIQIAKRMRELHDNIKLLPEERAEGPSSWANLSKWSLRAKKVMEILELRTPGITQEILQVGSWDELMSMRDRYKEWLYEKYGGEERINSELVFAHNDTQYGNLLRLEPLPGSPLLVPKNEHKQLVVIDFEYSGANPVGVDIANHFCEWMSDYHAETAAHHIHEDRFPTKKEQLNLIQNYVEHGYASFDDEDKMAQDVAYIYQASIDWRPMVNLYWCIWGIVQAKMLEKDIYKFGSENNTGDSEITVGVASVEISSVEKQLKETKENELDIPVEDEEEDFFDYLAYSTQKVQLFWSDMIAFGLLDENDYHGTLKPIGGMPKK</sequence>
<evidence type="ECO:0000256" key="2">
    <source>
        <dbReference type="SAM" id="MobiDB-lite"/>
    </source>
</evidence>
<dbReference type="InterPro" id="IPR007521">
    <property type="entry name" value="Choline_kin_N"/>
</dbReference>
<dbReference type="GO" id="GO:0004103">
    <property type="term" value="F:choline kinase activity"/>
    <property type="evidence" value="ECO:0007669"/>
    <property type="project" value="TreeGrafter"/>
</dbReference>
<dbReference type="PANTHER" id="PTHR22603">
    <property type="entry name" value="CHOLINE/ETHANOALAMINE KINASE"/>
    <property type="match status" value="1"/>
</dbReference>
<keyword evidence="4" id="KW-0418">Kinase</keyword>
<evidence type="ECO:0000259" key="3">
    <source>
        <dbReference type="Pfam" id="PF04428"/>
    </source>
</evidence>
<dbReference type="AlphaFoldDB" id="A0A1E3PJ68"/>
<dbReference type="OrthoDB" id="10267235at2759"/>
<evidence type="ECO:0000313" key="4">
    <source>
        <dbReference type="EMBL" id="ODQ65340.1"/>
    </source>
</evidence>
<keyword evidence="5" id="KW-1185">Reference proteome</keyword>
<feature type="domain" description="Choline kinase N-terminal" evidence="3">
    <location>
        <begin position="29"/>
        <end position="74"/>
    </location>
</feature>
<dbReference type="Gene3D" id="3.30.200.20">
    <property type="entry name" value="Phosphorylase Kinase, domain 1"/>
    <property type="match status" value="1"/>
</dbReference>
<evidence type="ECO:0000256" key="1">
    <source>
        <dbReference type="ARBA" id="ARBA00038211"/>
    </source>
</evidence>
<proteinExistence type="inferred from homology"/>
<protein>
    <submittedName>
        <fullName evidence="4">Kinase-like protein</fullName>
    </submittedName>
</protein>